<name>A0AAV2QKA9_MEGNR</name>
<keyword evidence="14" id="KW-1015">Disulfide bond</keyword>
<dbReference type="SUPFAM" id="SSF69687">
    <property type="entry name" value="Integrin beta tail domain"/>
    <property type="match status" value="1"/>
</dbReference>
<keyword evidence="12" id="KW-0401">Integrin</keyword>
<dbReference type="InterPro" id="IPR015812">
    <property type="entry name" value="Integrin_bsu"/>
</dbReference>
<comment type="similarity">
    <text evidence="2">Belongs to the integrin beta chain family.</text>
</comment>
<dbReference type="PANTHER" id="PTHR10082:SF60">
    <property type="entry name" value="INTEGRIN BETA-PS"/>
    <property type="match status" value="1"/>
</dbReference>
<evidence type="ECO:0000256" key="1">
    <source>
        <dbReference type="ARBA" id="ARBA00004479"/>
    </source>
</evidence>
<keyword evidence="18" id="KW-1185">Reference proteome</keyword>
<dbReference type="AlphaFoldDB" id="A0AAV2QKA9"/>
<dbReference type="FunFam" id="2.10.25.10:FF:000036">
    <property type="entry name" value="Integrin beta"/>
    <property type="match status" value="1"/>
</dbReference>
<dbReference type="SUPFAM" id="SSF57196">
    <property type="entry name" value="EGF/Laminin"/>
    <property type="match status" value="1"/>
</dbReference>
<evidence type="ECO:0000256" key="11">
    <source>
        <dbReference type="ARBA" id="ARBA00022989"/>
    </source>
</evidence>
<evidence type="ECO:0000313" key="18">
    <source>
        <dbReference type="Proteomes" id="UP001497623"/>
    </source>
</evidence>
<evidence type="ECO:0000256" key="5">
    <source>
        <dbReference type="ARBA" id="ARBA00022723"/>
    </source>
</evidence>
<reference evidence="17 18" key="1">
    <citation type="submission" date="2024-05" db="EMBL/GenBank/DDBJ databases">
        <authorList>
            <person name="Wallberg A."/>
        </authorList>
    </citation>
    <scope>NUCLEOTIDE SEQUENCE [LARGE SCALE GENOMIC DNA]</scope>
</reference>
<evidence type="ECO:0000256" key="15">
    <source>
        <dbReference type="ARBA" id="ARBA00023180"/>
    </source>
</evidence>
<keyword evidence="4" id="KW-0812">Transmembrane</keyword>
<dbReference type="GO" id="GO:0005925">
    <property type="term" value="C:focal adhesion"/>
    <property type="evidence" value="ECO:0007669"/>
    <property type="project" value="TreeGrafter"/>
</dbReference>
<evidence type="ECO:0000256" key="7">
    <source>
        <dbReference type="ARBA" id="ARBA00022737"/>
    </source>
</evidence>
<dbReference type="InterPro" id="IPR057073">
    <property type="entry name" value="EGF_integrin_2"/>
</dbReference>
<dbReference type="GO" id="GO:0008305">
    <property type="term" value="C:integrin complex"/>
    <property type="evidence" value="ECO:0007669"/>
    <property type="project" value="TreeGrafter"/>
</dbReference>
<dbReference type="PANTHER" id="PTHR10082">
    <property type="entry name" value="INTEGRIN BETA SUBUNIT"/>
    <property type="match status" value="1"/>
</dbReference>
<dbReference type="InterPro" id="IPR040622">
    <property type="entry name" value="EGF_integrin_1"/>
</dbReference>
<dbReference type="GO" id="GO:0007229">
    <property type="term" value="P:integrin-mediated signaling pathway"/>
    <property type="evidence" value="ECO:0007669"/>
    <property type="project" value="UniProtKB-KW"/>
</dbReference>
<keyword evidence="13" id="KW-0472">Membrane</keyword>
<keyword evidence="10" id="KW-0130">Cell adhesion</keyword>
<dbReference type="Gene3D" id="2.60.40.1510">
    <property type="entry name" value="ntegrin, alpha v. Chain A, domain 3"/>
    <property type="match status" value="1"/>
</dbReference>
<dbReference type="PROSITE" id="PS52047">
    <property type="entry name" value="I_EGF_2"/>
    <property type="match status" value="1"/>
</dbReference>
<keyword evidence="6" id="KW-0732">Signal</keyword>
<comment type="subcellular location">
    <subcellularLocation>
        <location evidence="1">Membrane</location>
        <topology evidence="1">Single-pass type I membrane protein</topology>
    </subcellularLocation>
</comment>
<dbReference type="Pfam" id="PF07965">
    <property type="entry name" value="Integrin_B_tail"/>
    <property type="match status" value="1"/>
</dbReference>
<dbReference type="GO" id="GO:0007160">
    <property type="term" value="P:cell-matrix adhesion"/>
    <property type="evidence" value="ECO:0007669"/>
    <property type="project" value="TreeGrafter"/>
</dbReference>
<keyword evidence="5" id="KW-0479">Metal-binding</keyword>
<comment type="caution">
    <text evidence="17">The sequence shown here is derived from an EMBL/GenBank/DDBJ whole genome shotgun (WGS) entry which is preliminary data.</text>
</comment>
<feature type="domain" description="Integrin beta subunit tail" evidence="16">
    <location>
        <begin position="219"/>
        <end position="299"/>
    </location>
</feature>
<dbReference type="Gene3D" id="2.10.25.10">
    <property type="entry name" value="Laminin"/>
    <property type="match status" value="3"/>
</dbReference>
<dbReference type="InterPro" id="IPR036349">
    <property type="entry name" value="Integrin_bsu_tail_dom_sf"/>
</dbReference>
<keyword evidence="15" id="KW-0325">Glycoprotein</keyword>
<dbReference type="GO" id="GO:0005178">
    <property type="term" value="F:integrin binding"/>
    <property type="evidence" value="ECO:0007669"/>
    <property type="project" value="TreeGrafter"/>
</dbReference>
<dbReference type="PROSITE" id="PS00243">
    <property type="entry name" value="I_EGF_1"/>
    <property type="match status" value="1"/>
</dbReference>
<keyword evidence="7" id="KW-0677">Repeat</keyword>
<dbReference type="GO" id="GO:0033627">
    <property type="term" value="P:cell adhesion mediated by integrin"/>
    <property type="evidence" value="ECO:0007669"/>
    <property type="project" value="TreeGrafter"/>
</dbReference>
<keyword evidence="9" id="KW-0460">Magnesium</keyword>
<dbReference type="GO" id="GO:0016477">
    <property type="term" value="P:cell migration"/>
    <property type="evidence" value="ECO:0007669"/>
    <property type="project" value="TreeGrafter"/>
</dbReference>
<keyword evidence="3" id="KW-0245">EGF-like domain</keyword>
<dbReference type="GO" id="GO:0098609">
    <property type="term" value="P:cell-cell adhesion"/>
    <property type="evidence" value="ECO:0007669"/>
    <property type="project" value="TreeGrafter"/>
</dbReference>
<evidence type="ECO:0000256" key="12">
    <source>
        <dbReference type="ARBA" id="ARBA00023037"/>
    </source>
</evidence>
<feature type="non-terminal residue" evidence="17">
    <location>
        <position position="1"/>
    </location>
</feature>
<evidence type="ECO:0000256" key="13">
    <source>
        <dbReference type="ARBA" id="ARBA00023136"/>
    </source>
</evidence>
<protein>
    <recommendedName>
        <fullName evidence="16">Integrin beta subunit tail domain-containing protein</fullName>
    </recommendedName>
</protein>
<evidence type="ECO:0000256" key="14">
    <source>
        <dbReference type="ARBA" id="ARBA00023157"/>
    </source>
</evidence>
<evidence type="ECO:0000259" key="16">
    <source>
        <dbReference type="SMART" id="SM01242"/>
    </source>
</evidence>
<dbReference type="InterPro" id="IPR012896">
    <property type="entry name" value="Integrin_bsu_tail"/>
</dbReference>
<dbReference type="Pfam" id="PF23105">
    <property type="entry name" value="EGF_integrin"/>
    <property type="match status" value="1"/>
</dbReference>
<keyword evidence="11" id="KW-1133">Transmembrane helix</keyword>
<dbReference type="GO" id="GO:0046872">
    <property type="term" value="F:metal ion binding"/>
    <property type="evidence" value="ECO:0007669"/>
    <property type="project" value="UniProtKB-KW"/>
</dbReference>
<gene>
    <name evidence="17" type="ORF">MNOR_LOCUS12349</name>
</gene>
<dbReference type="EMBL" id="CAXKWB010006749">
    <property type="protein sequence ID" value="CAL4084202.1"/>
    <property type="molecule type" value="Genomic_DNA"/>
</dbReference>
<dbReference type="GO" id="GO:0009986">
    <property type="term" value="C:cell surface"/>
    <property type="evidence" value="ECO:0007669"/>
    <property type="project" value="TreeGrafter"/>
</dbReference>
<dbReference type="Gene3D" id="4.10.1240.30">
    <property type="match status" value="1"/>
</dbReference>
<sequence length="363" mass="40652">GLPRCVPKNKGRTNAWKEICGEQHTYEDTCNCEAINHHSYEVRVAACSGKGTSICGVCSCDEDYIGRHCECHKYTPWGMSTMKLSDCIHPYDPSQSVCSGRGTCVCGECKCDERSNPDERVDGTYCQCTNFLCPRYNGLLCYGPDRGKCVCNECECAPGWSGPACEIDDREENCINPDNGLMCSDYGTCVGNKCQCYQSVEGRYSGKWCEDCPTCLAGCLEYKDCVMCLAFNTGPISQDACQRQCTSIMLFQEDNPSYEVGESEVMCRFYDEEDCAFSFVYSTVFPNSIYVPNRRECPQDQAGTGHEHIGSDASKSMVPDPEEFVYSFSNAWDVVSTFYRVVMNEFDNTIGQFFKDMSNNMNE</sequence>
<evidence type="ECO:0000256" key="8">
    <source>
        <dbReference type="ARBA" id="ARBA00022837"/>
    </source>
</evidence>
<evidence type="ECO:0000256" key="3">
    <source>
        <dbReference type="ARBA" id="ARBA00022536"/>
    </source>
</evidence>
<evidence type="ECO:0000313" key="17">
    <source>
        <dbReference type="EMBL" id="CAL4084202.1"/>
    </source>
</evidence>
<organism evidence="17 18">
    <name type="scientific">Meganyctiphanes norvegica</name>
    <name type="common">Northern krill</name>
    <name type="synonym">Thysanopoda norvegica</name>
    <dbReference type="NCBI Taxonomy" id="48144"/>
    <lineage>
        <taxon>Eukaryota</taxon>
        <taxon>Metazoa</taxon>
        <taxon>Ecdysozoa</taxon>
        <taxon>Arthropoda</taxon>
        <taxon>Crustacea</taxon>
        <taxon>Multicrustacea</taxon>
        <taxon>Malacostraca</taxon>
        <taxon>Eumalacostraca</taxon>
        <taxon>Eucarida</taxon>
        <taxon>Euphausiacea</taxon>
        <taxon>Euphausiidae</taxon>
        <taxon>Meganyctiphanes</taxon>
    </lineage>
</organism>
<dbReference type="SMART" id="SM01242">
    <property type="entry name" value="Integrin_B_tail"/>
    <property type="match status" value="1"/>
</dbReference>
<evidence type="ECO:0000256" key="4">
    <source>
        <dbReference type="ARBA" id="ARBA00022692"/>
    </source>
</evidence>
<dbReference type="Proteomes" id="UP001497623">
    <property type="component" value="Unassembled WGS sequence"/>
</dbReference>
<proteinExistence type="inferred from homology"/>
<evidence type="ECO:0000256" key="9">
    <source>
        <dbReference type="ARBA" id="ARBA00022842"/>
    </source>
</evidence>
<dbReference type="Pfam" id="PF18372">
    <property type="entry name" value="I-EGF_1"/>
    <property type="match status" value="1"/>
</dbReference>
<accession>A0AAV2QKA9</accession>
<keyword evidence="8" id="KW-0106">Calcium</keyword>
<evidence type="ECO:0000256" key="6">
    <source>
        <dbReference type="ARBA" id="ARBA00022729"/>
    </source>
</evidence>
<evidence type="ECO:0000256" key="10">
    <source>
        <dbReference type="ARBA" id="ARBA00022889"/>
    </source>
</evidence>
<dbReference type="InterPro" id="IPR057243">
    <property type="entry name" value="Integrin_I-EGF_CS"/>
</dbReference>
<evidence type="ECO:0000256" key="2">
    <source>
        <dbReference type="ARBA" id="ARBA00007449"/>
    </source>
</evidence>